<dbReference type="PANTHER" id="PTHR31890">
    <property type="entry name" value="PLANT INVERTASE/PECTIN METHYLESTERASE INHIBITOR SUPERFAMILY PROTEIN"/>
    <property type="match status" value="1"/>
</dbReference>
<dbReference type="PANTHER" id="PTHR31890:SF9">
    <property type="entry name" value="PLANT INVERTASE_PECTIN METHYLESTERASE INHIBITOR SUPERFAMILY PROTEIN"/>
    <property type="match status" value="1"/>
</dbReference>
<feature type="signal peptide" evidence="1">
    <location>
        <begin position="1"/>
        <end position="28"/>
    </location>
</feature>
<proteinExistence type="predicted"/>
<dbReference type="EMBL" id="CAXHTB010000016">
    <property type="protein sequence ID" value="CAL0323079.1"/>
    <property type="molecule type" value="Genomic_DNA"/>
</dbReference>
<dbReference type="SUPFAM" id="SSF101148">
    <property type="entry name" value="Plant invertase/pectin methylesterase inhibitor"/>
    <property type="match status" value="1"/>
</dbReference>
<dbReference type="Gene3D" id="1.20.140.40">
    <property type="entry name" value="Invertase/pectin methylesterase inhibitor family protein"/>
    <property type="match status" value="1"/>
</dbReference>
<dbReference type="InterPro" id="IPR035513">
    <property type="entry name" value="Invertase/methylesterase_inhib"/>
</dbReference>
<dbReference type="Proteomes" id="UP001497480">
    <property type="component" value="Unassembled WGS sequence"/>
</dbReference>
<dbReference type="AlphaFoldDB" id="A0AAV1XPW6"/>
<keyword evidence="3" id="KW-1185">Reference proteome</keyword>
<keyword evidence="1" id="KW-0732">Signal</keyword>
<accession>A0AAV1XPW6</accession>
<comment type="caution">
    <text evidence="2">The sequence shown here is derived from an EMBL/GenBank/DDBJ whole genome shotgun (WGS) entry which is preliminary data.</text>
</comment>
<reference evidence="2 3" key="1">
    <citation type="submission" date="2024-03" db="EMBL/GenBank/DDBJ databases">
        <authorList>
            <person name="Martinez-Hernandez J."/>
        </authorList>
    </citation>
    <scope>NUCLEOTIDE SEQUENCE [LARGE SCALE GENOMIC DNA]</scope>
</reference>
<sequence length="177" mass="19493">MNSSKVSYLFFTLSVILIFSHSLIPTSCKTLYESVCDDTRNRHKEDCLIFLEILTPSAQNYVDLANSVLDFAISHTTHGQEYISNFNKKNQSPAIQKCVTTFYPESVSSFKKAKAELVKDPVAASHDARLAGNGPSSCADAIKAAKIKDPLIDSYNEMALLNSDIVSVAARKIVKKL</sequence>
<evidence type="ECO:0000256" key="1">
    <source>
        <dbReference type="SAM" id="SignalP"/>
    </source>
</evidence>
<evidence type="ECO:0000313" key="2">
    <source>
        <dbReference type="EMBL" id="CAL0323079.1"/>
    </source>
</evidence>
<gene>
    <name evidence="2" type="ORF">LLUT_LOCUS24139</name>
</gene>
<organism evidence="2 3">
    <name type="scientific">Lupinus luteus</name>
    <name type="common">European yellow lupine</name>
    <dbReference type="NCBI Taxonomy" id="3873"/>
    <lineage>
        <taxon>Eukaryota</taxon>
        <taxon>Viridiplantae</taxon>
        <taxon>Streptophyta</taxon>
        <taxon>Embryophyta</taxon>
        <taxon>Tracheophyta</taxon>
        <taxon>Spermatophyta</taxon>
        <taxon>Magnoliopsida</taxon>
        <taxon>eudicotyledons</taxon>
        <taxon>Gunneridae</taxon>
        <taxon>Pentapetalae</taxon>
        <taxon>rosids</taxon>
        <taxon>fabids</taxon>
        <taxon>Fabales</taxon>
        <taxon>Fabaceae</taxon>
        <taxon>Papilionoideae</taxon>
        <taxon>50 kb inversion clade</taxon>
        <taxon>genistoids sensu lato</taxon>
        <taxon>core genistoids</taxon>
        <taxon>Genisteae</taxon>
        <taxon>Lupinus</taxon>
    </lineage>
</organism>
<evidence type="ECO:0000313" key="3">
    <source>
        <dbReference type="Proteomes" id="UP001497480"/>
    </source>
</evidence>
<protein>
    <recommendedName>
        <fullName evidence="4">Pectinesterase inhibitor domain-containing protein</fullName>
    </recommendedName>
</protein>
<name>A0AAV1XPW6_LUPLU</name>
<evidence type="ECO:0008006" key="4">
    <source>
        <dbReference type="Google" id="ProtNLM"/>
    </source>
</evidence>
<feature type="chain" id="PRO_5043494669" description="Pectinesterase inhibitor domain-containing protein" evidence="1">
    <location>
        <begin position="29"/>
        <end position="177"/>
    </location>
</feature>